<dbReference type="PANTHER" id="PTHR11533">
    <property type="entry name" value="PROTEASE M1 ZINC METALLOPROTEASE"/>
    <property type="match status" value="1"/>
</dbReference>
<dbReference type="STRING" id="413434.SAMN04488132_109111"/>
<gene>
    <name evidence="3" type="ORF">SAMN04488132_109111</name>
</gene>
<keyword evidence="4" id="KW-1185">Reference proteome</keyword>
<name>A0A1T4QUB7_9BACT</name>
<dbReference type="Proteomes" id="UP000190888">
    <property type="component" value="Unassembled WGS sequence"/>
</dbReference>
<organism evidence="3 4">
    <name type="scientific">Sediminibacterium ginsengisoli</name>
    <dbReference type="NCBI Taxonomy" id="413434"/>
    <lineage>
        <taxon>Bacteria</taxon>
        <taxon>Pseudomonadati</taxon>
        <taxon>Bacteroidota</taxon>
        <taxon>Chitinophagia</taxon>
        <taxon>Chitinophagales</taxon>
        <taxon>Chitinophagaceae</taxon>
        <taxon>Sediminibacterium</taxon>
    </lineage>
</organism>
<feature type="chain" id="PRO_5012436720" description="Peptidase M1 membrane alanine aminopeptidase domain-containing protein" evidence="1">
    <location>
        <begin position="20"/>
        <end position="806"/>
    </location>
</feature>
<dbReference type="CDD" id="cd09604">
    <property type="entry name" value="M1_APN_like"/>
    <property type="match status" value="1"/>
</dbReference>
<evidence type="ECO:0000313" key="4">
    <source>
        <dbReference type="Proteomes" id="UP000190888"/>
    </source>
</evidence>
<dbReference type="InterPro" id="IPR014782">
    <property type="entry name" value="Peptidase_M1_dom"/>
</dbReference>
<dbReference type="GO" id="GO:0070006">
    <property type="term" value="F:metalloaminopeptidase activity"/>
    <property type="evidence" value="ECO:0007669"/>
    <property type="project" value="TreeGrafter"/>
</dbReference>
<dbReference type="Pfam" id="PF01433">
    <property type="entry name" value="Peptidase_M1"/>
    <property type="match status" value="1"/>
</dbReference>
<evidence type="ECO:0000313" key="3">
    <source>
        <dbReference type="EMBL" id="SKA07274.1"/>
    </source>
</evidence>
<dbReference type="GO" id="GO:0005615">
    <property type="term" value="C:extracellular space"/>
    <property type="evidence" value="ECO:0007669"/>
    <property type="project" value="TreeGrafter"/>
</dbReference>
<dbReference type="InterPro" id="IPR050344">
    <property type="entry name" value="Peptidase_M1_aminopeptidases"/>
</dbReference>
<accession>A0A1T4QUB7</accession>
<evidence type="ECO:0000256" key="1">
    <source>
        <dbReference type="SAM" id="SignalP"/>
    </source>
</evidence>
<dbReference type="GO" id="GO:0042277">
    <property type="term" value="F:peptide binding"/>
    <property type="evidence" value="ECO:0007669"/>
    <property type="project" value="TreeGrafter"/>
</dbReference>
<protein>
    <recommendedName>
        <fullName evidence="2">Peptidase M1 membrane alanine aminopeptidase domain-containing protein</fullName>
    </recommendedName>
</protein>
<dbReference type="GO" id="GO:0005737">
    <property type="term" value="C:cytoplasm"/>
    <property type="evidence" value="ECO:0007669"/>
    <property type="project" value="TreeGrafter"/>
</dbReference>
<dbReference type="RefSeq" id="WP_078832206.1">
    <property type="nucleotide sequence ID" value="NZ_FUWH01000009.1"/>
</dbReference>
<dbReference type="GO" id="GO:0043171">
    <property type="term" value="P:peptide catabolic process"/>
    <property type="evidence" value="ECO:0007669"/>
    <property type="project" value="TreeGrafter"/>
</dbReference>
<keyword evidence="1" id="KW-0732">Signal</keyword>
<feature type="signal peptide" evidence="1">
    <location>
        <begin position="1"/>
        <end position="19"/>
    </location>
</feature>
<sequence>MRRLTSLVVMVCGAVSLNAQNILNNPTSNHGNKFEQLGTILPTPNEYRTASGAPGPKYWQQRADYNIKCELDEANLKLKGSETVTYFNNSPDVLTYLWLQLDENEHSTVNNANYQASSYMQGVTTATIDKLAEEKKDNGYGHIISKLTDATGKTLKYTINKTMMRVELPAPLKPGQQFVFNLDWSYKISDRLAFGGRGGYEYFPEDGNSLFTMAQWFPRLCVYSDFQGWQNHQFTGRGEFALAFGNYNVQITVPADHVVLGTGECQNYAQVLSPAQLGRWNKAQTSKEPVEVVTLAEAVQAEKQKSSQKKTWVFKANNVRDFAWTSSRKYVWDAMPAYVEGKKIMCMSGYAKEAYGLYRKYSTKAVAHTIKSYSQFSIPYPYPVAQSIEASNGMEYPMICFNNGRTNKDGTYSEATKYSMLGVIIHEVGHNFFPMIVNSDERQWSWMDEGLNTFVQYLTEQLFDNKYPSRRGPAAMIVDYMKSPKNQLEPIMTNSENIANFGANAYSKPATGLNILRETIMGRELFDYAFREYARRWAFKHPTPADLFRTMEDASAEDLDWFWRGWFYGIDACDISIDSVRYAVYDPKAPAPQAGAGRFGAGAGGRGNFGGAGGARGMDKPMTTPEDISKFRNREDKRIVFAVDADTSLRDFYWRYARGIEPYDSVTKVTAPAFTATAPEPLSEADQAKYADVNLYEISFSNKGGLVMPIIVEFTFADGTKQIERIPAQIWRANENKVTKLFMTKKKATAIKLDPWKETADIDESNNSWPANAEPSRFNLFKARQAAARGAASGAVNPMQNAQKSK</sequence>
<dbReference type="InterPro" id="IPR027268">
    <property type="entry name" value="Peptidase_M4/M1_CTD_sf"/>
</dbReference>
<dbReference type="SUPFAM" id="SSF55486">
    <property type="entry name" value="Metalloproteases ('zincins'), catalytic domain"/>
    <property type="match status" value="1"/>
</dbReference>
<dbReference type="PANTHER" id="PTHR11533:SF174">
    <property type="entry name" value="PUROMYCIN-SENSITIVE AMINOPEPTIDASE-RELATED"/>
    <property type="match status" value="1"/>
</dbReference>
<reference evidence="3 4" key="1">
    <citation type="submission" date="2017-02" db="EMBL/GenBank/DDBJ databases">
        <authorList>
            <person name="Peterson S.W."/>
        </authorList>
    </citation>
    <scope>NUCLEOTIDE SEQUENCE [LARGE SCALE GENOMIC DNA]</scope>
    <source>
        <strain evidence="3 4">DSM 22335</strain>
    </source>
</reference>
<evidence type="ECO:0000259" key="2">
    <source>
        <dbReference type="Pfam" id="PF01433"/>
    </source>
</evidence>
<feature type="domain" description="Peptidase M1 membrane alanine aminopeptidase" evidence="2">
    <location>
        <begin position="368"/>
        <end position="566"/>
    </location>
</feature>
<dbReference type="EMBL" id="FUWH01000009">
    <property type="protein sequence ID" value="SKA07274.1"/>
    <property type="molecule type" value="Genomic_DNA"/>
</dbReference>
<dbReference type="AlphaFoldDB" id="A0A1T4QUB7"/>
<proteinExistence type="predicted"/>
<dbReference type="Gene3D" id="1.10.390.10">
    <property type="entry name" value="Neutral Protease Domain 2"/>
    <property type="match status" value="1"/>
</dbReference>
<dbReference type="OrthoDB" id="9814383at2"/>
<dbReference type="GO" id="GO:0008270">
    <property type="term" value="F:zinc ion binding"/>
    <property type="evidence" value="ECO:0007669"/>
    <property type="project" value="InterPro"/>
</dbReference>
<dbReference type="GO" id="GO:0016020">
    <property type="term" value="C:membrane"/>
    <property type="evidence" value="ECO:0007669"/>
    <property type="project" value="TreeGrafter"/>
</dbReference>